<keyword evidence="19" id="KW-0675">Receptor</keyword>
<dbReference type="PANTHER" id="PTHR24416:SF46">
    <property type="entry name" value="MAST_STEM CELL GROWTH FACTOR RECEPTOR KIT"/>
    <property type="match status" value="1"/>
</dbReference>
<proteinExistence type="predicted"/>
<evidence type="ECO:0000256" key="18">
    <source>
        <dbReference type="ARBA" id="ARBA00023157"/>
    </source>
</evidence>
<evidence type="ECO:0000256" key="7">
    <source>
        <dbReference type="ARBA" id="ARBA00022723"/>
    </source>
</evidence>
<evidence type="ECO:0000256" key="21">
    <source>
        <dbReference type="ARBA" id="ARBA00023319"/>
    </source>
</evidence>
<keyword evidence="13 26" id="KW-0460">Magnesium</keyword>
<evidence type="ECO:0000256" key="10">
    <source>
        <dbReference type="ARBA" id="ARBA00022741"/>
    </source>
</evidence>
<dbReference type="PIRSF" id="PIRSF000615">
    <property type="entry name" value="TyrPK_CSF1-R"/>
    <property type="match status" value="1"/>
</dbReference>
<feature type="transmembrane region" description="Helical" evidence="29">
    <location>
        <begin position="196"/>
        <end position="220"/>
    </location>
</feature>
<dbReference type="GO" id="GO:0030183">
    <property type="term" value="P:B cell differentiation"/>
    <property type="evidence" value="ECO:0007669"/>
    <property type="project" value="TreeGrafter"/>
</dbReference>
<dbReference type="GO" id="GO:0030335">
    <property type="term" value="P:positive regulation of cell migration"/>
    <property type="evidence" value="ECO:0007669"/>
    <property type="project" value="TreeGrafter"/>
</dbReference>
<sequence length="655" mass="74354">RIMTENFTHVRSSTLHILAVRPQDAGRYQCEAENEKGVSRQSVWLDVYGKHQGFINLTPISNKTIYVRSGESLSLKVNMEAYPKPHNFSWSFMGHKLRNTTDHVITTHSHEYRYSSELRLVRLKVSEGGVYSFRASNSDSSVNQTFTIFVISKPEIKSHEGPVDGQVRCVAEGFPAPQITWYYCEQPYVRTVPHDLFTPLLIGSVSAAGILCLVLIMLFYKYMQKPKYQIQWKVIEGIHGNNYVYIDPTQLPYDHQWEFPRNNLRFGKTLGSGAFGKVVEATAYGLSNADSVMTVAVKMLKSSAHATEKEALMSELKVLSYLGNHMNIVNLLGACTVGGPTLVITEYCCFGDLLNFLRRKRESFICFKLEEDYCSFPFHSDSLNGYMTMRPSVAGNPPFSSSEKRRSLRGSYVEADPESEMFDEDGLSLDTEDLLSFSYQVSKGMEFLASKNCIHRDLAARNILVTQGRVAKICDFGLARDITTDSNYVVKGNARLPVKWMSPESIFECVYTFESDVWSYGILLWEIFSLGNSPYPGMPVDAKFYKLIKEGYRMDAPEFAPSEMYQIMMSCWDADPFKRPPFRKVVERIEQQLSDTTKHIYLNFSSRLPFTSRAREEASSQSCFNSASSNSGPTQPLLVQHEVFLEGTTLRAQRV</sequence>
<dbReference type="FunFam" id="3.30.200.20:FF:000025">
    <property type="entry name" value="Platelet-derived growth factor receptor alpha"/>
    <property type="match status" value="1"/>
</dbReference>
<name>A0A7N8XU35_9TELE</name>
<keyword evidence="11" id="KW-0418">Kinase</keyword>
<feature type="binding site" evidence="25 28">
    <location>
        <position position="298"/>
    </location>
    <ligand>
        <name>ATP</name>
        <dbReference type="ChEBI" id="CHEBI:30616"/>
    </ligand>
</feature>
<dbReference type="GO" id="GO:0046427">
    <property type="term" value="P:positive regulation of receptor signaling pathway via JAK-STAT"/>
    <property type="evidence" value="ECO:0007669"/>
    <property type="project" value="TreeGrafter"/>
</dbReference>
<keyword evidence="12 25" id="KW-0067">ATP-binding</keyword>
<dbReference type="InterPro" id="IPR001824">
    <property type="entry name" value="Tyr_kinase_rcpt_3_CS"/>
</dbReference>
<feature type="active site" description="Proton acceptor" evidence="24">
    <location>
        <position position="457"/>
    </location>
</feature>
<dbReference type="InterPro" id="IPR020635">
    <property type="entry name" value="Tyr_kinase_cat_dom"/>
</dbReference>
<keyword evidence="9" id="KW-0677">Repeat</keyword>
<reference evidence="31" key="1">
    <citation type="submission" date="2025-08" db="UniProtKB">
        <authorList>
            <consortium name="Ensembl"/>
        </authorList>
    </citation>
    <scope>IDENTIFICATION</scope>
</reference>
<keyword evidence="18" id="KW-1015">Disulfide bond</keyword>
<feature type="binding site" evidence="25">
    <location>
        <begin position="346"/>
        <end position="352"/>
    </location>
    <ligand>
        <name>ATP</name>
        <dbReference type="ChEBI" id="CHEBI:30616"/>
    </ligand>
</feature>
<reference evidence="31" key="2">
    <citation type="submission" date="2025-09" db="UniProtKB">
        <authorList>
            <consortium name="Ensembl"/>
        </authorList>
    </citation>
    <scope>IDENTIFICATION</scope>
</reference>
<evidence type="ECO:0000256" key="13">
    <source>
        <dbReference type="ARBA" id="ARBA00022842"/>
    </source>
</evidence>
<dbReference type="InterPro" id="IPR001245">
    <property type="entry name" value="Ser-Thr/Tyr_kinase_cat_dom"/>
</dbReference>
<dbReference type="PROSITE" id="PS00109">
    <property type="entry name" value="PROTEIN_KINASE_TYR"/>
    <property type="match status" value="1"/>
</dbReference>
<dbReference type="GO" id="GO:0046872">
    <property type="term" value="F:metal ion binding"/>
    <property type="evidence" value="ECO:0007669"/>
    <property type="project" value="UniProtKB-KW"/>
</dbReference>
<dbReference type="Gene3D" id="3.30.200.20">
    <property type="entry name" value="Phosphorylase Kinase, domain 1"/>
    <property type="match status" value="1"/>
</dbReference>
<dbReference type="SMART" id="SM00409">
    <property type="entry name" value="IG"/>
    <property type="match status" value="2"/>
</dbReference>
<dbReference type="Pfam" id="PF07714">
    <property type="entry name" value="PK_Tyr_Ser-Thr"/>
    <property type="match status" value="1"/>
</dbReference>
<keyword evidence="8" id="KW-0732">Signal</keyword>
<feature type="domain" description="Protein kinase" evidence="30">
    <location>
        <begin position="264"/>
        <end position="602"/>
    </location>
</feature>
<keyword evidence="32" id="KW-1185">Reference proteome</keyword>
<evidence type="ECO:0000256" key="15">
    <source>
        <dbReference type="ARBA" id="ARBA00022989"/>
    </source>
</evidence>
<dbReference type="AlphaFoldDB" id="A0A7N8XU35"/>
<keyword evidence="15 29" id="KW-1133">Transmembrane helix</keyword>
<evidence type="ECO:0000256" key="14">
    <source>
        <dbReference type="ARBA" id="ARBA00022843"/>
    </source>
</evidence>
<protein>
    <recommendedName>
        <fullName evidence="2">receptor protein-tyrosine kinase</fullName>
        <ecNumber evidence="2">2.7.10.1</ecNumber>
    </recommendedName>
    <alternativeName>
        <fullName evidence="22">Tyrosine-protein kinase Kit</fullName>
    </alternativeName>
</protein>
<evidence type="ECO:0000256" key="27">
    <source>
        <dbReference type="PIRSR" id="PIRSR000615-4"/>
    </source>
</evidence>
<dbReference type="GeneTree" id="ENSGT00940000155626"/>
<dbReference type="PROSITE" id="PS50011">
    <property type="entry name" value="PROTEIN_KINASE_DOM"/>
    <property type="match status" value="1"/>
</dbReference>
<evidence type="ECO:0000256" key="9">
    <source>
        <dbReference type="ARBA" id="ARBA00022737"/>
    </source>
</evidence>
<dbReference type="GO" id="GO:0019955">
    <property type="term" value="F:cytokine binding"/>
    <property type="evidence" value="ECO:0007669"/>
    <property type="project" value="InterPro"/>
</dbReference>
<feature type="binding site" evidence="26">
    <location>
        <position position="475"/>
    </location>
    <ligand>
        <name>Mg(2+)</name>
        <dbReference type="ChEBI" id="CHEBI:18420"/>
    </ligand>
</feature>
<feature type="binding site" evidence="25">
    <location>
        <begin position="271"/>
        <end position="278"/>
    </location>
    <ligand>
        <name>ATP</name>
        <dbReference type="ChEBI" id="CHEBI:30616"/>
    </ligand>
</feature>
<feature type="binding site" evidence="26">
    <location>
        <position position="243"/>
    </location>
    <ligand>
        <name>Mg(2+)</name>
        <dbReference type="ChEBI" id="CHEBI:18420"/>
    </ligand>
</feature>
<feature type="binding site" evidence="26">
    <location>
        <position position="462"/>
    </location>
    <ligand>
        <name>Mg(2+)</name>
        <dbReference type="ChEBI" id="CHEBI:18420"/>
    </ligand>
</feature>
<dbReference type="InterPro" id="IPR000719">
    <property type="entry name" value="Prot_kinase_dom"/>
</dbReference>
<dbReference type="SUPFAM" id="SSF48726">
    <property type="entry name" value="Immunoglobulin"/>
    <property type="match status" value="2"/>
</dbReference>
<keyword evidence="17" id="KW-0829">Tyrosine-protein kinase</keyword>
<comment type="subcellular location">
    <subcellularLocation>
        <location evidence="1">Cell membrane</location>
        <topology evidence="1">Single-pass type I membrane protein</topology>
    </subcellularLocation>
</comment>
<dbReference type="InterPro" id="IPR008266">
    <property type="entry name" value="Tyr_kinase_AS"/>
</dbReference>
<dbReference type="InterPro" id="IPR050122">
    <property type="entry name" value="RTK"/>
</dbReference>
<evidence type="ECO:0000256" key="29">
    <source>
        <dbReference type="SAM" id="Phobius"/>
    </source>
</evidence>
<dbReference type="PANTHER" id="PTHR24416">
    <property type="entry name" value="TYROSINE-PROTEIN KINASE RECEPTOR"/>
    <property type="match status" value="1"/>
</dbReference>
<dbReference type="InterPro" id="IPR027263">
    <property type="entry name" value="SCGF_receptor"/>
</dbReference>
<evidence type="ECO:0000256" key="12">
    <source>
        <dbReference type="ARBA" id="ARBA00022840"/>
    </source>
</evidence>
<accession>A0A7N8XU35</accession>
<dbReference type="PIRSF" id="PIRSF500951">
    <property type="entry name" value="SCGF_recepter"/>
    <property type="match status" value="1"/>
</dbReference>
<evidence type="ECO:0000256" key="2">
    <source>
        <dbReference type="ARBA" id="ARBA00011902"/>
    </source>
</evidence>
<dbReference type="InterPro" id="IPR011009">
    <property type="entry name" value="Kinase-like_dom_sf"/>
</dbReference>
<evidence type="ECO:0000256" key="22">
    <source>
        <dbReference type="ARBA" id="ARBA00032147"/>
    </source>
</evidence>
<dbReference type="InterPro" id="IPR036179">
    <property type="entry name" value="Ig-like_dom_sf"/>
</dbReference>
<dbReference type="GO" id="GO:0004714">
    <property type="term" value="F:transmembrane receptor protein tyrosine kinase activity"/>
    <property type="evidence" value="ECO:0007669"/>
    <property type="project" value="UniProtKB-EC"/>
</dbReference>
<organism evidence="31 32">
    <name type="scientific">Mastacembelus armatus</name>
    <name type="common">zig-zag eel</name>
    <dbReference type="NCBI Taxonomy" id="205130"/>
    <lineage>
        <taxon>Eukaryota</taxon>
        <taxon>Metazoa</taxon>
        <taxon>Chordata</taxon>
        <taxon>Craniata</taxon>
        <taxon>Vertebrata</taxon>
        <taxon>Euteleostomi</taxon>
        <taxon>Actinopterygii</taxon>
        <taxon>Neopterygii</taxon>
        <taxon>Teleostei</taxon>
        <taxon>Neoteleostei</taxon>
        <taxon>Acanthomorphata</taxon>
        <taxon>Anabantaria</taxon>
        <taxon>Synbranchiformes</taxon>
        <taxon>Mastacembelidae</taxon>
        <taxon>Mastacembelus</taxon>
    </lineage>
</organism>
<comment type="catalytic activity">
    <reaction evidence="23">
        <text>L-tyrosyl-[protein] + ATP = O-phospho-L-tyrosyl-[protein] + ADP + H(+)</text>
        <dbReference type="Rhea" id="RHEA:10596"/>
        <dbReference type="Rhea" id="RHEA-COMP:10136"/>
        <dbReference type="Rhea" id="RHEA-COMP:20101"/>
        <dbReference type="ChEBI" id="CHEBI:15378"/>
        <dbReference type="ChEBI" id="CHEBI:30616"/>
        <dbReference type="ChEBI" id="CHEBI:46858"/>
        <dbReference type="ChEBI" id="CHEBI:61978"/>
        <dbReference type="ChEBI" id="CHEBI:456216"/>
        <dbReference type="EC" id="2.7.10.1"/>
    </reaction>
</comment>
<keyword evidence="10 25" id="KW-0547">Nucleotide-binding</keyword>
<keyword evidence="16 29" id="KW-0472">Membrane</keyword>
<dbReference type="GO" id="GO:0005524">
    <property type="term" value="F:ATP binding"/>
    <property type="evidence" value="ECO:0007669"/>
    <property type="project" value="UniProtKB-UniRule"/>
</dbReference>
<dbReference type="InterPro" id="IPR013783">
    <property type="entry name" value="Ig-like_fold"/>
</dbReference>
<feature type="site" description="Important for interaction with phosphotyrosine-binding proteins" evidence="27">
    <location>
        <position position="601"/>
    </location>
</feature>
<evidence type="ECO:0000259" key="30">
    <source>
        <dbReference type="PROSITE" id="PS50011"/>
    </source>
</evidence>
<keyword evidence="5" id="KW-0808">Transferase</keyword>
<evidence type="ECO:0000256" key="8">
    <source>
        <dbReference type="ARBA" id="ARBA00022729"/>
    </source>
</evidence>
<keyword evidence="21" id="KW-0393">Immunoglobulin domain</keyword>
<evidence type="ECO:0000256" key="5">
    <source>
        <dbReference type="ARBA" id="ARBA00022679"/>
    </source>
</evidence>
<dbReference type="GO" id="GO:0005886">
    <property type="term" value="C:plasma membrane"/>
    <property type="evidence" value="ECO:0007669"/>
    <property type="project" value="UniProtKB-SubCell"/>
</dbReference>
<dbReference type="PROSITE" id="PS00240">
    <property type="entry name" value="RECEPTOR_TYR_KIN_III"/>
    <property type="match status" value="1"/>
</dbReference>
<dbReference type="FunFam" id="1.10.510.10:FF:000177">
    <property type="entry name" value="Mast/stem cell growth factor receptor"/>
    <property type="match status" value="1"/>
</dbReference>
<keyword evidence="20" id="KW-0325">Glycoprotein</keyword>
<evidence type="ECO:0000256" key="25">
    <source>
        <dbReference type="PIRSR" id="PIRSR000615-2"/>
    </source>
</evidence>
<evidence type="ECO:0000313" key="32">
    <source>
        <dbReference type="Proteomes" id="UP000261640"/>
    </source>
</evidence>
<evidence type="ECO:0000256" key="28">
    <source>
        <dbReference type="PROSITE-ProRule" id="PRU10141"/>
    </source>
</evidence>
<evidence type="ECO:0000313" key="31">
    <source>
        <dbReference type="Ensembl" id="ENSMAMP00000055801.1"/>
    </source>
</evidence>
<keyword evidence="7 26" id="KW-0479">Metal-binding</keyword>
<dbReference type="GO" id="GO:0002244">
    <property type="term" value="P:hematopoietic progenitor cell differentiation"/>
    <property type="evidence" value="ECO:0007669"/>
    <property type="project" value="TreeGrafter"/>
</dbReference>
<dbReference type="GO" id="GO:0038109">
    <property type="term" value="P:Kit signaling pathway"/>
    <property type="evidence" value="ECO:0007669"/>
    <property type="project" value="InterPro"/>
</dbReference>
<dbReference type="Gene3D" id="1.10.510.10">
    <property type="entry name" value="Transferase(Phosphotransferase) domain 1"/>
    <property type="match status" value="1"/>
</dbReference>
<evidence type="ECO:0000256" key="24">
    <source>
        <dbReference type="PIRSR" id="PIRSR000615-1"/>
    </source>
</evidence>
<dbReference type="InterPro" id="IPR017441">
    <property type="entry name" value="Protein_kinase_ATP_BS"/>
</dbReference>
<dbReference type="GO" id="GO:0097324">
    <property type="term" value="P:melanocyte migration"/>
    <property type="evidence" value="ECO:0007669"/>
    <property type="project" value="UniProtKB-ARBA"/>
</dbReference>
<dbReference type="GO" id="GO:0030318">
    <property type="term" value="P:melanocyte differentiation"/>
    <property type="evidence" value="ECO:0007669"/>
    <property type="project" value="UniProtKB-ARBA"/>
</dbReference>
<dbReference type="Pfam" id="PF13927">
    <property type="entry name" value="Ig_3"/>
    <property type="match status" value="1"/>
</dbReference>
<evidence type="ECO:0000256" key="23">
    <source>
        <dbReference type="ARBA" id="ARBA00051243"/>
    </source>
</evidence>
<dbReference type="SMART" id="SM00219">
    <property type="entry name" value="TyrKc"/>
    <property type="match status" value="1"/>
</dbReference>
<dbReference type="GO" id="GO:0043235">
    <property type="term" value="C:receptor complex"/>
    <property type="evidence" value="ECO:0007669"/>
    <property type="project" value="TreeGrafter"/>
</dbReference>
<evidence type="ECO:0000256" key="26">
    <source>
        <dbReference type="PIRSR" id="PIRSR000615-3"/>
    </source>
</evidence>
<dbReference type="EC" id="2.7.10.1" evidence="2"/>
<evidence type="ECO:0000256" key="3">
    <source>
        <dbReference type="ARBA" id="ARBA00022475"/>
    </source>
</evidence>
<dbReference type="GO" id="GO:0038093">
    <property type="term" value="P:Fc receptor signaling pathway"/>
    <property type="evidence" value="ECO:0007669"/>
    <property type="project" value="InterPro"/>
</dbReference>
<evidence type="ECO:0000256" key="6">
    <source>
        <dbReference type="ARBA" id="ARBA00022692"/>
    </source>
</evidence>
<evidence type="ECO:0000256" key="20">
    <source>
        <dbReference type="ARBA" id="ARBA00023180"/>
    </source>
</evidence>
<keyword evidence="4" id="KW-0597">Phosphoprotein</keyword>
<keyword evidence="14" id="KW-0832">Ubl conjugation</keyword>
<dbReference type="Ensembl" id="ENSMAMT00000046754.1">
    <property type="protein sequence ID" value="ENSMAMP00000055801.1"/>
    <property type="gene ID" value="ENSMAMG00000014929.2"/>
</dbReference>
<keyword evidence="6 29" id="KW-0812">Transmembrane</keyword>
<evidence type="ECO:0000256" key="4">
    <source>
        <dbReference type="ARBA" id="ARBA00022553"/>
    </source>
</evidence>
<evidence type="ECO:0000256" key="16">
    <source>
        <dbReference type="ARBA" id="ARBA00023136"/>
    </source>
</evidence>
<keyword evidence="3" id="KW-1003">Cell membrane</keyword>
<dbReference type="Gene3D" id="2.60.40.10">
    <property type="entry name" value="Immunoglobulins"/>
    <property type="match status" value="3"/>
</dbReference>
<dbReference type="SUPFAM" id="SSF56112">
    <property type="entry name" value="Protein kinase-like (PK-like)"/>
    <property type="match status" value="1"/>
</dbReference>
<dbReference type="PROSITE" id="PS00107">
    <property type="entry name" value="PROTEIN_KINASE_ATP"/>
    <property type="match status" value="1"/>
</dbReference>
<evidence type="ECO:0000256" key="11">
    <source>
        <dbReference type="ARBA" id="ARBA00022777"/>
    </source>
</evidence>
<dbReference type="InterPro" id="IPR003599">
    <property type="entry name" value="Ig_sub"/>
</dbReference>
<evidence type="ECO:0000256" key="19">
    <source>
        <dbReference type="ARBA" id="ARBA00023170"/>
    </source>
</evidence>
<dbReference type="Proteomes" id="UP000261640">
    <property type="component" value="Unplaced"/>
</dbReference>
<feature type="binding site" evidence="25">
    <location>
        <position position="461"/>
    </location>
    <ligand>
        <name>ATP</name>
        <dbReference type="ChEBI" id="CHEBI:30616"/>
    </ligand>
</feature>
<dbReference type="GO" id="GO:0019838">
    <property type="term" value="F:growth factor binding"/>
    <property type="evidence" value="ECO:0007669"/>
    <property type="project" value="TreeGrafter"/>
</dbReference>
<evidence type="ECO:0000256" key="1">
    <source>
        <dbReference type="ARBA" id="ARBA00004251"/>
    </source>
</evidence>
<evidence type="ECO:0000256" key="17">
    <source>
        <dbReference type="ARBA" id="ARBA00023137"/>
    </source>
</evidence>